<organism evidence="4 5">
    <name type="scientific">Geodia barretti</name>
    <name type="common">Barrett's horny sponge</name>
    <dbReference type="NCBI Taxonomy" id="519541"/>
    <lineage>
        <taxon>Eukaryota</taxon>
        <taxon>Metazoa</taxon>
        <taxon>Porifera</taxon>
        <taxon>Demospongiae</taxon>
        <taxon>Heteroscleromorpha</taxon>
        <taxon>Tetractinellida</taxon>
        <taxon>Astrophorina</taxon>
        <taxon>Geodiidae</taxon>
        <taxon>Geodia</taxon>
    </lineage>
</organism>
<comment type="similarity">
    <text evidence="1">Belongs to the short-chain dehydrogenases/reductases (SDR) family.</text>
</comment>
<evidence type="ECO:0000313" key="4">
    <source>
        <dbReference type="EMBL" id="CAI8054186.1"/>
    </source>
</evidence>
<dbReference type="Proteomes" id="UP001174909">
    <property type="component" value="Unassembled WGS sequence"/>
</dbReference>
<keyword evidence="3" id="KW-1133">Transmembrane helix</keyword>
<evidence type="ECO:0000256" key="1">
    <source>
        <dbReference type="ARBA" id="ARBA00006484"/>
    </source>
</evidence>
<dbReference type="GO" id="GO:0004090">
    <property type="term" value="F:carbonyl reductase (NADPH) activity"/>
    <property type="evidence" value="ECO:0007669"/>
    <property type="project" value="TreeGrafter"/>
</dbReference>
<dbReference type="InterPro" id="IPR036291">
    <property type="entry name" value="NAD(P)-bd_dom_sf"/>
</dbReference>
<feature type="transmembrane region" description="Helical" evidence="3">
    <location>
        <begin position="301"/>
        <end position="324"/>
    </location>
</feature>
<dbReference type="Gene3D" id="3.40.50.720">
    <property type="entry name" value="NAD(P)-binding Rossmann-like Domain"/>
    <property type="match status" value="1"/>
</dbReference>
<evidence type="ECO:0000256" key="2">
    <source>
        <dbReference type="ARBA" id="ARBA00022857"/>
    </source>
</evidence>
<gene>
    <name evidence="4" type="ORF">GBAR_LOCUS29601</name>
</gene>
<dbReference type="PANTHER" id="PTHR44252:SF3">
    <property type="entry name" value="D-ERYTHRULOSE REDUCTASE-RELATED"/>
    <property type="match status" value="1"/>
</dbReference>
<comment type="caution">
    <text evidence="4">The sequence shown here is derived from an EMBL/GenBank/DDBJ whole genome shotgun (WGS) entry which is preliminary data.</text>
</comment>
<evidence type="ECO:0000313" key="5">
    <source>
        <dbReference type="Proteomes" id="UP001174909"/>
    </source>
</evidence>
<name>A0AA35TW78_GEOBA</name>
<dbReference type="GO" id="GO:0006006">
    <property type="term" value="P:glucose metabolic process"/>
    <property type="evidence" value="ECO:0007669"/>
    <property type="project" value="TreeGrafter"/>
</dbReference>
<dbReference type="GO" id="GO:0050038">
    <property type="term" value="F:L-xylulose reductase (NADPH) activity"/>
    <property type="evidence" value="ECO:0007669"/>
    <property type="project" value="TreeGrafter"/>
</dbReference>
<protein>
    <submittedName>
        <fullName evidence="4">D-erythrulose reductase</fullName>
    </submittedName>
</protein>
<keyword evidence="3" id="KW-0812">Transmembrane</keyword>
<dbReference type="InterPro" id="IPR051737">
    <property type="entry name" value="L-xylulose/Carbonyl_redctase"/>
</dbReference>
<keyword evidence="3" id="KW-0472">Membrane</keyword>
<accession>A0AA35TW78</accession>
<dbReference type="GO" id="GO:0005997">
    <property type="term" value="P:xylulose metabolic process"/>
    <property type="evidence" value="ECO:0007669"/>
    <property type="project" value="TreeGrafter"/>
</dbReference>
<dbReference type="PANTHER" id="PTHR44252">
    <property type="entry name" value="D-ERYTHRULOSE REDUCTASE"/>
    <property type="match status" value="1"/>
</dbReference>
<dbReference type="Pfam" id="PF13561">
    <property type="entry name" value="adh_short_C2"/>
    <property type="match status" value="1"/>
</dbReference>
<dbReference type="AlphaFoldDB" id="A0AA35TW78"/>
<evidence type="ECO:0000256" key="3">
    <source>
        <dbReference type="SAM" id="Phobius"/>
    </source>
</evidence>
<dbReference type="SUPFAM" id="SSF51735">
    <property type="entry name" value="NAD(P)-binding Rossmann-fold domains"/>
    <property type="match status" value="1"/>
</dbReference>
<dbReference type="EMBL" id="CASHTH010004156">
    <property type="protein sequence ID" value="CAI8054186.1"/>
    <property type="molecule type" value="Genomic_DNA"/>
</dbReference>
<sequence>MDMATKVMALELGPHKIRVNAVNPTVVMTDMGKMAWSDPVKSSNAMTQIPLGRFAVMDSVAQLGLFFILFITWPSTINADKACLPNGLLNLKQLEAVKQIDTWPAIADRQWIFPSLQFSCTVNLTGLRFAETSKDVVCPTLQLWDKFTATADMFRLRVSLTPDHFTDPTIVSQFVYSCTLKTPIVVDVGTVLGFLTRSPSGTVPKSNVMFVPSRRLKGYSRGIATIFNTEAMQTTASITPLISPIIAGDVMPPTLLYSPSTIIAPHPIMTSGSNNAVVATVVTNSTVVSNGRADRNISTPVIITMASLLFLLILANLGALVVCLTKRKKNIMEGSNSTTAPSSTHNDEEILSTNEAYISRGITVRDNPAYWEPQGRPREMRRSLSWSGSYAYVRRFS</sequence>
<dbReference type="InterPro" id="IPR002347">
    <property type="entry name" value="SDR_fam"/>
</dbReference>
<keyword evidence="2" id="KW-0521">NADP</keyword>
<keyword evidence="5" id="KW-1185">Reference proteome</keyword>
<reference evidence="4" key="1">
    <citation type="submission" date="2023-03" db="EMBL/GenBank/DDBJ databases">
        <authorList>
            <person name="Steffen K."/>
            <person name="Cardenas P."/>
        </authorList>
    </citation>
    <scope>NUCLEOTIDE SEQUENCE</scope>
</reference>
<proteinExistence type="inferred from homology"/>